<dbReference type="SUPFAM" id="SSF53448">
    <property type="entry name" value="Nucleotide-diphospho-sugar transferases"/>
    <property type="match status" value="1"/>
</dbReference>
<sequence>MKLVLLSGGSGKRLWPLSNDSRSKQFLKMLVNPEKQLESMVQRVWRQLDQVGLSDSSYVATGKAQMEMIQSQLGGVPVIVEPERRDTFPAIALAATYLYSIVGMSLNEVVTILPVDPYVDEAFFQKIGELEQVIESTKADLALIGVKPTYPSEKYGYIVPQTNSQTFIEQTEIFHVNHFAEKPTEAKAQELIDRQALWNCGVFAFKLDYIISYLIEQGFPIQYEAMAKQYDKLPKNSFDYEIVEKAQHIVVTPYEGYWKDLGTWNTLTEEMDTDQIGKGLISPCSKNTHLINELDIPVVVLGLDNVVVATSPDGILVTEKNASPRIKDMLKNMEQRPMYEERRWGSYRVLDYKKYREGHEVLTKRICLRARKNVSYQLHLKRTEICTILSGEGEFILNEQYRKVKPGDTLHIPTGARHSIRALTDLEYIEVQTGTELTEEDSVRLHAEWSEILEQVRL</sequence>
<feature type="domain" description="Nucleotidyl transferase" evidence="1">
    <location>
        <begin position="4"/>
        <end position="272"/>
    </location>
</feature>
<dbReference type="InterPro" id="IPR029044">
    <property type="entry name" value="Nucleotide-diphossugar_trans"/>
</dbReference>
<dbReference type="InterPro" id="IPR001538">
    <property type="entry name" value="Man6P_isomerase-2_C"/>
</dbReference>
<keyword evidence="3" id="KW-0548">Nucleotidyltransferase</keyword>
<name>A0A1G4R5H7_9BACL</name>
<keyword evidence="4" id="KW-1185">Reference proteome</keyword>
<dbReference type="Pfam" id="PF00483">
    <property type="entry name" value="NTP_transferase"/>
    <property type="match status" value="1"/>
</dbReference>
<dbReference type="PANTHER" id="PTHR46390">
    <property type="entry name" value="MANNOSE-1-PHOSPHATE GUANYLYLTRANSFERASE"/>
    <property type="match status" value="1"/>
</dbReference>
<proteinExistence type="predicted"/>
<dbReference type="InterPro" id="IPR011051">
    <property type="entry name" value="RmlC_Cupin_sf"/>
</dbReference>
<evidence type="ECO:0000313" key="3">
    <source>
        <dbReference type="EMBL" id="SCW52082.1"/>
    </source>
</evidence>
<dbReference type="SUPFAM" id="SSF51182">
    <property type="entry name" value="RmlC-like cupins"/>
    <property type="match status" value="1"/>
</dbReference>
<dbReference type="GO" id="GO:0016853">
    <property type="term" value="F:isomerase activity"/>
    <property type="evidence" value="ECO:0007669"/>
    <property type="project" value="UniProtKB-KW"/>
</dbReference>
<dbReference type="GO" id="GO:0005976">
    <property type="term" value="P:polysaccharide metabolic process"/>
    <property type="evidence" value="ECO:0007669"/>
    <property type="project" value="InterPro"/>
</dbReference>
<dbReference type="InterPro" id="IPR014710">
    <property type="entry name" value="RmlC-like_jellyroll"/>
</dbReference>
<evidence type="ECO:0000259" key="1">
    <source>
        <dbReference type="Pfam" id="PF00483"/>
    </source>
</evidence>
<dbReference type="Pfam" id="PF01050">
    <property type="entry name" value="MannoseP_isomer"/>
    <property type="match status" value="1"/>
</dbReference>
<dbReference type="CDD" id="cd02213">
    <property type="entry name" value="cupin_PMI_typeII_C"/>
    <property type="match status" value="1"/>
</dbReference>
<evidence type="ECO:0000313" key="4">
    <source>
        <dbReference type="Proteomes" id="UP000198601"/>
    </source>
</evidence>
<dbReference type="GO" id="GO:0004475">
    <property type="term" value="F:mannose-1-phosphate guanylyltransferase (GTP) activity"/>
    <property type="evidence" value="ECO:0007669"/>
    <property type="project" value="TreeGrafter"/>
</dbReference>
<feature type="domain" description="Mannose-6-phosphate isomerase type II C-terminal" evidence="2">
    <location>
        <begin position="342"/>
        <end position="446"/>
    </location>
</feature>
<dbReference type="Gene3D" id="3.90.550.10">
    <property type="entry name" value="Spore Coat Polysaccharide Biosynthesis Protein SpsA, Chain A"/>
    <property type="match status" value="1"/>
</dbReference>
<dbReference type="InterPro" id="IPR051161">
    <property type="entry name" value="Mannose-6P_isomerase_type2"/>
</dbReference>
<keyword evidence="3" id="KW-0808">Transferase</keyword>
<dbReference type="PANTHER" id="PTHR46390:SF1">
    <property type="entry name" value="MANNOSE-1-PHOSPHATE GUANYLYLTRANSFERASE"/>
    <property type="match status" value="1"/>
</dbReference>
<dbReference type="EMBL" id="FMTT01000012">
    <property type="protein sequence ID" value="SCW52082.1"/>
    <property type="molecule type" value="Genomic_DNA"/>
</dbReference>
<protein>
    <submittedName>
        <fullName evidence="3">Mannose-1-phosphate guanylyltransferase (GDP) /mannose-6-phosphate isomerase, type 2</fullName>
    </submittedName>
</protein>
<evidence type="ECO:0000259" key="2">
    <source>
        <dbReference type="Pfam" id="PF01050"/>
    </source>
</evidence>
<dbReference type="AlphaFoldDB" id="A0A1G4R5H7"/>
<dbReference type="Gene3D" id="2.60.120.10">
    <property type="entry name" value="Jelly Rolls"/>
    <property type="match status" value="1"/>
</dbReference>
<organism evidence="3 4">
    <name type="scientific">Paenibacillus tianmuensis</name>
    <dbReference type="NCBI Taxonomy" id="624147"/>
    <lineage>
        <taxon>Bacteria</taxon>
        <taxon>Bacillati</taxon>
        <taxon>Bacillota</taxon>
        <taxon>Bacilli</taxon>
        <taxon>Bacillales</taxon>
        <taxon>Paenibacillaceae</taxon>
        <taxon>Paenibacillus</taxon>
    </lineage>
</organism>
<dbReference type="Proteomes" id="UP000198601">
    <property type="component" value="Unassembled WGS sequence"/>
</dbReference>
<dbReference type="InterPro" id="IPR005835">
    <property type="entry name" value="NTP_transferase_dom"/>
</dbReference>
<dbReference type="STRING" id="624147.SAMN04487970_101236"/>
<accession>A0A1G4R5H7</accession>
<reference evidence="4" key="1">
    <citation type="submission" date="2016-10" db="EMBL/GenBank/DDBJ databases">
        <authorList>
            <person name="Varghese N."/>
            <person name="Submissions S."/>
        </authorList>
    </citation>
    <scope>NUCLEOTIDE SEQUENCE [LARGE SCALE GENOMIC DNA]</scope>
    <source>
        <strain evidence="4">CGMCC 1.8946</strain>
    </source>
</reference>
<gene>
    <name evidence="3" type="ORF">SAMN04487970_101236</name>
</gene>
<keyword evidence="3" id="KW-0413">Isomerase</keyword>
<dbReference type="GO" id="GO:0009298">
    <property type="term" value="P:GDP-mannose biosynthetic process"/>
    <property type="evidence" value="ECO:0007669"/>
    <property type="project" value="TreeGrafter"/>
</dbReference>
<dbReference type="RefSeq" id="WP_090670682.1">
    <property type="nucleotide sequence ID" value="NZ_FMTT01000012.1"/>
</dbReference>
<dbReference type="OrthoDB" id="9806359at2"/>